<dbReference type="GO" id="GO:0003729">
    <property type="term" value="F:mRNA binding"/>
    <property type="evidence" value="ECO:0007669"/>
    <property type="project" value="InterPro"/>
</dbReference>
<dbReference type="PANTHER" id="PTHR12547:SF18">
    <property type="entry name" value="PROTEIN TIS11"/>
    <property type="match status" value="1"/>
</dbReference>
<keyword evidence="1 5" id="KW-0479">Metal-binding</keyword>
<reference evidence="8" key="1">
    <citation type="submission" date="2022-10" db="EMBL/GenBank/DDBJ databases">
        <authorList>
            <person name="Chen Y."/>
            <person name="Dougan E. K."/>
            <person name="Chan C."/>
            <person name="Rhodes N."/>
            <person name="Thang M."/>
        </authorList>
    </citation>
    <scope>NUCLEOTIDE SEQUENCE</scope>
</reference>
<evidence type="ECO:0000256" key="4">
    <source>
        <dbReference type="ARBA" id="ARBA00022833"/>
    </source>
</evidence>
<comment type="caution">
    <text evidence="8">The sequence shown here is derived from an EMBL/GenBank/DDBJ whole genome shotgun (WGS) entry which is preliminary data.</text>
</comment>
<accession>A0A9P1D6T4</accession>
<dbReference type="SUPFAM" id="SSF90229">
    <property type="entry name" value="CCCH zinc finger"/>
    <property type="match status" value="2"/>
</dbReference>
<feature type="domain" description="C3H1-type" evidence="7">
    <location>
        <begin position="32"/>
        <end position="58"/>
    </location>
</feature>
<dbReference type="EMBL" id="CAMXCT020003358">
    <property type="protein sequence ID" value="CAL1157446.1"/>
    <property type="molecule type" value="Genomic_DNA"/>
</dbReference>
<evidence type="ECO:0000256" key="3">
    <source>
        <dbReference type="ARBA" id="ARBA00022771"/>
    </source>
</evidence>
<dbReference type="EMBL" id="CAMXCT010003358">
    <property type="protein sequence ID" value="CAI4004071.1"/>
    <property type="molecule type" value="Genomic_DNA"/>
</dbReference>
<keyword evidence="2" id="KW-0677">Repeat</keyword>
<dbReference type="InterPro" id="IPR036855">
    <property type="entry name" value="Znf_CCCH_sf"/>
</dbReference>
<evidence type="ECO:0000313" key="9">
    <source>
        <dbReference type="EMBL" id="CAL4791383.1"/>
    </source>
</evidence>
<dbReference type="PROSITE" id="PS50103">
    <property type="entry name" value="ZF_C3H1"/>
    <property type="match status" value="2"/>
</dbReference>
<reference evidence="9 10" key="2">
    <citation type="submission" date="2024-05" db="EMBL/GenBank/DDBJ databases">
        <authorList>
            <person name="Chen Y."/>
            <person name="Shah S."/>
            <person name="Dougan E. K."/>
            <person name="Thang M."/>
            <person name="Chan C."/>
        </authorList>
    </citation>
    <scope>NUCLEOTIDE SEQUENCE [LARGE SCALE GENOMIC DNA]</scope>
</reference>
<dbReference type="Pfam" id="PF00642">
    <property type="entry name" value="zf-CCCH"/>
    <property type="match status" value="2"/>
</dbReference>
<keyword evidence="10" id="KW-1185">Reference proteome</keyword>
<keyword evidence="4 5" id="KW-0862">Zinc</keyword>
<evidence type="ECO:0000259" key="7">
    <source>
        <dbReference type="PROSITE" id="PS50103"/>
    </source>
</evidence>
<feature type="compositionally biased region" description="Basic residues" evidence="6">
    <location>
        <begin position="209"/>
        <end position="219"/>
    </location>
</feature>
<dbReference type="SMART" id="SM00356">
    <property type="entry name" value="ZnF_C3H1"/>
    <property type="match status" value="2"/>
</dbReference>
<feature type="compositionally biased region" description="Low complexity" evidence="6">
    <location>
        <begin position="153"/>
        <end position="165"/>
    </location>
</feature>
<organism evidence="8">
    <name type="scientific">Cladocopium goreaui</name>
    <dbReference type="NCBI Taxonomy" id="2562237"/>
    <lineage>
        <taxon>Eukaryota</taxon>
        <taxon>Sar</taxon>
        <taxon>Alveolata</taxon>
        <taxon>Dinophyceae</taxon>
        <taxon>Suessiales</taxon>
        <taxon>Symbiodiniaceae</taxon>
        <taxon>Cladocopium</taxon>
    </lineage>
</organism>
<proteinExistence type="predicted"/>
<dbReference type="Gene3D" id="4.10.1000.10">
    <property type="entry name" value="Zinc finger, CCCH-type"/>
    <property type="match status" value="2"/>
</dbReference>
<dbReference type="AlphaFoldDB" id="A0A9P1D6T4"/>
<dbReference type="Proteomes" id="UP001152797">
    <property type="component" value="Unassembled WGS sequence"/>
</dbReference>
<evidence type="ECO:0000313" key="10">
    <source>
        <dbReference type="Proteomes" id="UP001152797"/>
    </source>
</evidence>
<gene>
    <name evidence="8" type="ORF">C1SCF055_LOCUS29888</name>
</gene>
<protein>
    <submittedName>
        <fullName evidence="9">Zinc finger CCCH domain-containing protein 10</fullName>
    </submittedName>
</protein>
<feature type="zinc finger region" description="C3H1-type" evidence="5">
    <location>
        <begin position="32"/>
        <end position="58"/>
    </location>
</feature>
<dbReference type="InterPro" id="IPR000571">
    <property type="entry name" value="Znf_CCCH"/>
</dbReference>
<dbReference type="InterPro" id="IPR045877">
    <property type="entry name" value="ZFP36-like"/>
</dbReference>
<dbReference type="OrthoDB" id="410307at2759"/>
<name>A0A9P1D6T4_9DINO</name>
<evidence type="ECO:0000256" key="6">
    <source>
        <dbReference type="SAM" id="MobiDB-lite"/>
    </source>
</evidence>
<evidence type="ECO:0000256" key="5">
    <source>
        <dbReference type="PROSITE-ProRule" id="PRU00723"/>
    </source>
</evidence>
<feature type="domain" description="C3H1-type" evidence="7">
    <location>
        <begin position="66"/>
        <end position="94"/>
    </location>
</feature>
<dbReference type="GO" id="GO:0008270">
    <property type="term" value="F:zinc ion binding"/>
    <property type="evidence" value="ECO:0007669"/>
    <property type="project" value="UniProtKB-KW"/>
</dbReference>
<evidence type="ECO:0000256" key="1">
    <source>
        <dbReference type="ARBA" id="ARBA00022723"/>
    </source>
</evidence>
<keyword evidence="3 5" id="KW-0863">Zinc-finger</keyword>
<feature type="zinc finger region" description="C3H1-type" evidence="5">
    <location>
        <begin position="66"/>
        <end position="94"/>
    </location>
</feature>
<dbReference type="PANTHER" id="PTHR12547">
    <property type="entry name" value="CCCH ZINC FINGER/TIS11-RELATED"/>
    <property type="match status" value="1"/>
</dbReference>
<dbReference type="EMBL" id="CAMXCT030003358">
    <property type="protein sequence ID" value="CAL4791383.1"/>
    <property type="molecule type" value="Genomic_DNA"/>
</dbReference>
<evidence type="ECO:0000256" key="2">
    <source>
        <dbReference type="ARBA" id="ARBA00022737"/>
    </source>
</evidence>
<sequence length="225" mass="24392">MAIKTTIASMQAASRALESEDVRDVKRLQVHKQTRLCKFFAVGQCTRGSACAFAHGQEKLRQQPDFSKTRLCADFMELGSCAEGDGCKFAHGKHELRPGSAAKIGRPSKAARAKANEEKPDPTELQARSFQLKQSLHDQAALRLMMQSAAGTGPATAATTATAATVPSPETKAEKTPAAPALVGEVKKPKPQQPDTLKAVSPSLDLEKPRRRRQRRFQPRHVAGQ</sequence>
<evidence type="ECO:0000313" key="8">
    <source>
        <dbReference type="EMBL" id="CAI4004071.1"/>
    </source>
</evidence>
<feature type="region of interest" description="Disordered" evidence="6">
    <location>
        <begin position="153"/>
        <end position="225"/>
    </location>
</feature>
<feature type="region of interest" description="Disordered" evidence="6">
    <location>
        <begin position="98"/>
        <end position="125"/>
    </location>
</feature>